<dbReference type="Gene3D" id="1.25.40.420">
    <property type="match status" value="1"/>
</dbReference>
<dbReference type="Gene3D" id="3.30.710.10">
    <property type="entry name" value="Potassium Channel Kv1.1, Chain A"/>
    <property type="match status" value="1"/>
</dbReference>
<evidence type="ECO:0000313" key="5">
    <source>
        <dbReference type="Proteomes" id="UP000663851"/>
    </source>
</evidence>
<dbReference type="AlphaFoldDB" id="A0A821BZD7"/>
<gene>
    <name evidence="4" type="ORF">HFQ381_LOCUS33453</name>
</gene>
<dbReference type="EMBL" id="CAJOBO010010494">
    <property type="protein sequence ID" value="CAF4599511.1"/>
    <property type="molecule type" value="Genomic_DNA"/>
</dbReference>
<sequence length="198" mass="22902">YTILLSSVKIELSDILLSSTLCIEKVFNIMKHIVTNKLVKTSDKHAKFLLENLNLLRKQKELCDVILIVGQNKTPAQRAILSACSPYLRAMFTGELAESRQPEIIIRDIEEYAMELLIEYCYTSRIVVDEKKMFKCIRAFADTHSCRELLRVADHYAQQHFIDVKESEEFLFLPIHQLIDIISSDELNMTSEEDVFNA</sequence>
<name>A0A821BZD7_9BILA</name>
<organism evidence="4 5">
    <name type="scientific">Rotaria socialis</name>
    <dbReference type="NCBI Taxonomy" id="392032"/>
    <lineage>
        <taxon>Eukaryota</taxon>
        <taxon>Metazoa</taxon>
        <taxon>Spiralia</taxon>
        <taxon>Gnathifera</taxon>
        <taxon>Rotifera</taxon>
        <taxon>Eurotatoria</taxon>
        <taxon>Bdelloidea</taxon>
        <taxon>Philodinida</taxon>
        <taxon>Philodinidae</taxon>
        <taxon>Rotaria</taxon>
    </lineage>
</organism>
<comment type="caution">
    <text evidence="4">The sequence shown here is derived from an EMBL/GenBank/DDBJ whole genome shotgun (WGS) entry which is preliminary data.</text>
</comment>
<dbReference type="Pfam" id="PF00651">
    <property type="entry name" value="BTB"/>
    <property type="match status" value="1"/>
</dbReference>
<proteinExistence type="predicted"/>
<dbReference type="Proteomes" id="UP000663851">
    <property type="component" value="Unassembled WGS sequence"/>
</dbReference>
<evidence type="ECO:0000256" key="2">
    <source>
        <dbReference type="ARBA" id="ARBA00022737"/>
    </source>
</evidence>
<dbReference type="InterPro" id="IPR011705">
    <property type="entry name" value="BACK"/>
</dbReference>
<dbReference type="PROSITE" id="PS50097">
    <property type="entry name" value="BTB"/>
    <property type="match status" value="1"/>
</dbReference>
<feature type="domain" description="BTB" evidence="3">
    <location>
        <begin position="63"/>
        <end position="130"/>
    </location>
</feature>
<reference evidence="4" key="1">
    <citation type="submission" date="2021-02" db="EMBL/GenBank/DDBJ databases">
        <authorList>
            <person name="Nowell W R."/>
        </authorList>
    </citation>
    <scope>NUCLEOTIDE SEQUENCE</scope>
</reference>
<dbReference type="PANTHER" id="PTHR24412:SF451">
    <property type="entry name" value="KELCH-LIKE PROTEIN 20"/>
    <property type="match status" value="1"/>
</dbReference>
<dbReference type="SMART" id="SM00875">
    <property type="entry name" value="BACK"/>
    <property type="match status" value="1"/>
</dbReference>
<accession>A0A821BZD7</accession>
<dbReference type="SMART" id="SM00225">
    <property type="entry name" value="BTB"/>
    <property type="match status" value="1"/>
</dbReference>
<evidence type="ECO:0000259" key="3">
    <source>
        <dbReference type="PROSITE" id="PS50097"/>
    </source>
</evidence>
<dbReference type="PANTHER" id="PTHR24412">
    <property type="entry name" value="KELCH PROTEIN"/>
    <property type="match status" value="1"/>
</dbReference>
<evidence type="ECO:0000313" key="4">
    <source>
        <dbReference type="EMBL" id="CAF4599511.1"/>
    </source>
</evidence>
<feature type="non-terminal residue" evidence="4">
    <location>
        <position position="1"/>
    </location>
</feature>
<keyword evidence="1" id="KW-0880">Kelch repeat</keyword>
<keyword evidence="2" id="KW-0677">Repeat</keyword>
<feature type="non-terminal residue" evidence="4">
    <location>
        <position position="198"/>
    </location>
</feature>
<dbReference type="InterPro" id="IPR011333">
    <property type="entry name" value="SKP1/BTB/POZ_sf"/>
</dbReference>
<evidence type="ECO:0000256" key="1">
    <source>
        <dbReference type="ARBA" id="ARBA00022441"/>
    </source>
</evidence>
<dbReference type="InterPro" id="IPR000210">
    <property type="entry name" value="BTB/POZ_dom"/>
</dbReference>
<protein>
    <recommendedName>
        <fullName evidence="3">BTB domain-containing protein</fullName>
    </recommendedName>
</protein>
<dbReference type="SUPFAM" id="SSF54695">
    <property type="entry name" value="POZ domain"/>
    <property type="match status" value="1"/>
</dbReference>